<dbReference type="EMBL" id="KV440994">
    <property type="protein sequence ID" value="OAD68697.1"/>
    <property type="molecule type" value="Genomic_DNA"/>
</dbReference>
<dbReference type="Proteomes" id="UP000077315">
    <property type="component" value="Unassembled WGS sequence"/>
</dbReference>
<evidence type="ECO:0000259" key="1">
    <source>
        <dbReference type="PROSITE" id="PS50404"/>
    </source>
</evidence>
<dbReference type="GeneID" id="28995023"/>
<dbReference type="Gene3D" id="1.20.1050.10">
    <property type="match status" value="1"/>
</dbReference>
<dbReference type="AlphaFoldDB" id="A0A167KRD5"/>
<dbReference type="RefSeq" id="XP_018286737.1">
    <property type="nucleotide sequence ID" value="XM_018434117.1"/>
</dbReference>
<sequence length="234" mass="26838">MKPIQFYDLALKGLGEVPWSPNTYKTRFTLNIKELSYVTTWLSIDEIHTVIPKVTNTGETPTVPVIVDTEKDQVIQDSFKIAKYLEATYPQTPSLFHGNEQLHTSMQETFDTRLLRHLFCLSVLAIYRNCGDESMQAEFRKNKEQKFGVTLEQFAGNPEDHIKEIGNILKDTKNTLTETLYLTGSKVGWADVVLASYLKMVDVLNHDVFESGILGSKEAEDSLRKWYERMSRYA</sequence>
<reference evidence="3" key="1">
    <citation type="submission" date="2015-06" db="EMBL/GenBank/DDBJ databases">
        <title>Expansion of signal transduction pathways in fungi by whole-genome duplication.</title>
        <authorList>
            <consortium name="DOE Joint Genome Institute"/>
            <person name="Corrochano L.M."/>
            <person name="Kuo A."/>
            <person name="Marcet-Houben M."/>
            <person name="Polaino S."/>
            <person name="Salamov A."/>
            <person name="Villalobos J.M."/>
            <person name="Alvarez M.I."/>
            <person name="Avalos J."/>
            <person name="Benito E.P."/>
            <person name="Benoit I."/>
            <person name="Burger G."/>
            <person name="Camino L.P."/>
            <person name="Canovas D."/>
            <person name="Cerda-Olmedo E."/>
            <person name="Cheng J.-F."/>
            <person name="Dominguez A."/>
            <person name="Elias M."/>
            <person name="Eslava A.P."/>
            <person name="Glaser F."/>
            <person name="Grimwood J."/>
            <person name="Gutierrez G."/>
            <person name="Heitman J."/>
            <person name="Henrissat B."/>
            <person name="Iturriaga E.A."/>
            <person name="Lang B.F."/>
            <person name="Lavin J.L."/>
            <person name="Lee S."/>
            <person name="Li W."/>
            <person name="Lindquist E."/>
            <person name="Lopez-Garcia S."/>
            <person name="Luque E.M."/>
            <person name="Marcos A.T."/>
            <person name="Martin J."/>
            <person name="McCluskey K."/>
            <person name="Medina H.R."/>
            <person name="Miralles-Duran A."/>
            <person name="Miyazaki A."/>
            <person name="Munoz-Torres E."/>
            <person name="Oguiza J.A."/>
            <person name="Ohm R."/>
            <person name="Olmedo M."/>
            <person name="Orejas M."/>
            <person name="Ortiz-Castellanos L."/>
            <person name="Pisabarro A.G."/>
            <person name="Rodriguez-Romero J."/>
            <person name="Ruiz-Herrera J."/>
            <person name="Ruiz-Vazquez R."/>
            <person name="Sanz C."/>
            <person name="Schackwitz W."/>
            <person name="Schmutz J."/>
            <person name="Shahriari M."/>
            <person name="Shelest E."/>
            <person name="Silva-Franco F."/>
            <person name="Soanes D."/>
            <person name="Syed K."/>
            <person name="Tagua V.G."/>
            <person name="Talbot N.J."/>
            <person name="Thon M."/>
            <person name="De vries R.P."/>
            <person name="Wiebenga A."/>
            <person name="Yadav J.S."/>
            <person name="Braun E.L."/>
            <person name="Baker S."/>
            <person name="Garre V."/>
            <person name="Horwitz B."/>
            <person name="Torres-Martinez S."/>
            <person name="Idnurm A."/>
            <person name="Herrera-Estrella A."/>
            <person name="Gabaldon T."/>
            <person name="Grigoriev I.V."/>
        </authorList>
    </citation>
    <scope>NUCLEOTIDE SEQUENCE [LARGE SCALE GENOMIC DNA]</scope>
    <source>
        <strain evidence="3">NRRL 1555(-)</strain>
    </source>
</reference>
<name>A0A167KRD5_PHYB8</name>
<dbReference type="InterPro" id="IPR036249">
    <property type="entry name" value="Thioredoxin-like_sf"/>
</dbReference>
<dbReference type="InterPro" id="IPR036282">
    <property type="entry name" value="Glutathione-S-Trfase_C_sf"/>
</dbReference>
<feature type="domain" description="GST N-terminal" evidence="1">
    <location>
        <begin position="10"/>
        <end position="93"/>
    </location>
</feature>
<dbReference type="OrthoDB" id="4951845at2759"/>
<dbReference type="PROSITE" id="PS50404">
    <property type="entry name" value="GST_NTER"/>
    <property type="match status" value="1"/>
</dbReference>
<gene>
    <name evidence="2" type="ORF">PHYBLDRAFT_160106</name>
</gene>
<evidence type="ECO:0000313" key="3">
    <source>
        <dbReference type="Proteomes" id="UP000077315"/>
    </source>
</evidence>
<dbReference type="Pfam" id="PF22041">
    <property type="entry name" value="GST_C_7"/>
    <property type="match status" value="1"/>
</dbReference>
<keyword evidence="3" id="KW-1185">Reference proteome</keyword>
<dbReference type="VEuPathDB" id="FungiDB:PHYBLDRAFT_160106"/>
<evidence type="ECO:0000313" key="2">
    <source>
        <dbReference type="EMBL" id="OAD68697.1"/>
    </source>
</evidence>
<proteinExistence type="predicted"/>
<dbReference type="InterPro" id="IPR054416">
    <property type="entry name" value="GST_UstS-like_C"/>
</dbReference>
<protein>
    <recommendedName>
        <fullName evidence="1">GST N-terminal domain-containing protein</fullName>
    </recommendedName>
</protein>
<dbReference type="SUPFAM" id="SSF47616">
    <property type="entry name" value="GST C-terminal domain-like"/>
    <property type="match status" value="1"/>
</dbReference>
<dbReference type="Pfam" id="PF13417">
    <property type="entry name" value="GST_N_3"/>
    <property type="match status" value="1"/>
</dbReference>
<organism evidence="2 3">
    <name type="scientific">Phycomyces blakesleeanus (strain ATCC 8743b / DSM 1359 / FGSC 10004 / NBRC 33097 / NRRL 1555)</name>
    <dbReference type="NCBI Taxonomy" id="763407"/>
    <lineage>
        <taxon>Eukaryota</taxon>
        <taxon>Fungi</taxon>
        <taxon>Fungi incertae sedis</taxon>
        <taxon>Mucoromycota</taxon>
        <taxon>Mucoromycotina</taxon>
        <taxon>Mucoromycetes</taxon>
        <taxon>Mucorales</taxon>
        <taxon>Phycomycetaceae</taxon>
        <taxon>Phycomyces</taxon>
    </lineage>
</organism>
<dbReference type="SUPFAM" id="SSF52833">
    <property type="entry name" value="Thioredoxin-like"/>
    <property type="match status" value="1"/>
</dbReference>
<dbReference type="InterPro" id="IPR004045">
    <property type="entry name" value="Glutathione_S-Trfase_N"/>
</dbReference>
<accession>A0A167KRD5</accession>
<dbReference type="InParanoid" id="A0A167KRD5"/>
<dbReference type="Gene3D" id="3.40.30.10">
    <property type="entry name" value="Glutaredoxin"/>
    <property type="match status" value="1"/>
</dbReference>